<keyword evidence="2" id="KW-0472">Membrane</keyword>
<keyword evidence="4" id="KW-1185">Reference proteome</keyword>
<proteinExistence type="predicted"/>
<dbReference type="Proteomes" id="UP001259832">
    <property type="component" value="Unassembled WGS sequence"/>
</dbReference>
<evidence type="ECO:0000313" key="3">
    <source>
        <dbReference type="EMBL" id="KAK1929690.1"/>
    </source>
</evidence>
<keyword evidence="2" id="KW-1133">Transmembrane helix</keyword>
<gene>
    <name evidence="3" type="ORF">P3T76_014907</name>
</gene>
<dbReference type="EMBL" id="JASMQC010000046">
    <property type="protein sequence ID" value="KAK1929690.1"/>
    <property type="molecule type" value="Genomic_DNA"/>
</dbReference>
<organism evidence="3 4">
    <name type="scientific">Phytophthora citrophthora</name>
    <dbReference type="NCBI Taxonomy" id="4793"/>
    <lineage>
        <taxon>Eukaryota</taxon>
        <taxon>Sar</taxon>
        <taxon>Stramenopiles</taxon>
        <taxon>Oomycota</taxon>
        <taxon>Peronosporomycetes</taxon>
        <taxon>Peronosporales</taxon>
        <taxon>Peronosporaceae</taxon>
        <taxon>Phytophthora</taxon>
    </lineage>
</organism>
<evidence type="ECO:0000256" key="1">
    <source>
        <dbReference type="SAM" id="MobiDB-lite"/>
    </source>
</evidence>
<name>A0AAD9LAU5_9STRA</name>
<sequence length="311" mass="32458">MRLMVGSKKCHSTEAISVTFSILAQNQTKDMRHLWLALLLLSALGAALGVCAEEQSPVFEPSDNDDAALLRSGATENFEEFVENATLSAAFSGCGLCQQTGQCDHAFRGQPGQFCIGLASGAPCCCPRDAQCAASPYECRCRRVVPTYHYGGDDYHPNSHSGVSGTFIFFVLLLVCCVCCCYLPARRAQQEREEQFVYAQPVGSQYGTYPAQQQQAPYAYASAPVAYESSPYHESGGGGNTMAAGALGALGGLGVGAAMGSMFGGHNNNNNSGYSGDMGGVSDNTYTFSGDTGGGDFGGDGGDDGTFAGDS</sequence>
<dbReference type="AlphaFoldDB" id="A0AAD9LAU5"/>
<feature type="compositionally biased region" description="Gly residues" evidence="1">
    <location>
        <begin position="291"/>
        <end position="300"/>
    </location>
</feature>
<feature type="region of interest" description="Disordered" evidence="1">
    <location>
        <begin position="286"/>
        <end position="311"/>
    </location>
</feature>
<protein>
    <submittedName>
        <fullName evidence="3">Uncharacterized protein</fullName>
    </submittedName>
</protein>
<keyword evidence="2" id="KW-0812">Transmembrane</keyword>
<comment type="caution">
    <text evidence="3">The sequence shown here is derived from an EMBL/GenBank/DDBJ whole genome shotgun (WGS) entry which is preliminary data.</text>
</comment>
<evidence type="ECO:0000256" key="2">
    <source>
        <dbReference type="SAM" id="Phobius"/>
    </source>
</evidence>
<feature type="transmembrane region" description="Helical" evidence="2">
    <location>
        <begin position="167"/>
        <end position="185"/>
    </location>
</feature>
<evidence type="ECO:0000313" key="4">
    <source>
        <dbReference type="Proteomes" id="UP001259832"/>
    </source>
</evidence>
<accession>A0AAD9LAU5</accession>
<reference evidence="3" key="1">
    <citation type="submission" date="2023-08" db="EMBL/GenBank/DDBJ databases">
        <title>Reference Genome Resource for the Citrus Pathogen Phytophthora citrophthora.</title>
        <authorList>
            <person name="Moller H."/>
            <person name="Coetzee B."/>
            <person name="Rose L.J."/>
            <person name="Van Niekerk J.M."/>
        </authorList>
    </citation>
    <scope>NUCLEOTIDE SEQUENCE</scope>
    <source>
        <strain evidence="3">STE-U-9442</strain>
    </source>
</reference>